<feature type="domain" description="SGNH hydrolase-type esterase" evidence="2">
    <location>
        <begin position="73"/>
        <end position="228"/>
    </location>
</feature>
<dbReference type="InterPro" id="IPR013830">
    <property type="entry name" value="SGNH_hydro"/>
</dbReference>
<proteinExistence type="predicted"/>
<evidence type="ECO:0000313" key="4">
    <source>
        <dbReference type="Proteomes" id="UP000823485"/>
    </source>
</evidence>
<protein>
    <submittedName>
        <fullName evidence="3">Lysophospholipase L1-like esterase</fullName>
    </submittedName>
</protein>
<dbReference type="Pfam" id="PF13472">
    <property type="entry name" value="Lipase_GDSL_2"/>
    <property type="match status" value="1"/>
</dbReference>
<dbReference type="Gene3D" id="3.40.50.1110">
    <property type="entry name" value="SGNH hydrolase"/>
    <property type="match status" value="1"/>
</dbReference>
<evidence type="ECO:0000256" key="1">
    <source>
        <dbReference type="SAM" id="Phobius"/>
    </source>
</evidence>
<dbReference type="PANTHER" id="PTHR30383:SF5">
    <property type="entry name" value="SGNH HYDROLASE-TYPE ESTERASE DOMAIN-CONTAINING PROTEIN"/>
    <property type="match status" value="1"/>
</dbReference>
<dbReference type="RefSeq" id="WP_171973808.1">
    <property type="nucleotide sequence ID" value="NZ_JAFBFH010000037.1"/>
</dbReference>
<accession>A0ABS2RDS6</accession>
<keyword evidence="1" id="KW-1133">Transmembrane helix</keyword>
<keyword evidence="1" id="KW-0472">Membrane</keyword>
<sequence length="242" mass="27461">MKEQHTKRTLFISIGANILLLFIIGFIFIKFDGIVGVNAGLEKPNNLKRSGFHYQERTTLFNELTIPPDSIVFLGDSLTFRTEWSELFPEEIVINRGIGRDTTAGVLKRLDHIIEAKPKKIFILIGVNDLKSRKSVSATIHNYATIITSIQSRSPKTDIFIQSLLPVNNKKYGNILSNDTIKTMNTDLQALAKKTGVQYIDLYSAFSQNDQLPDKYTVDGIHLTGEGYILWRESIKQYVHEK</sequence>
<dbReference type="Proteomes" id="UP000823485">
    <property type="component" value="Unassembled WGS sequence"/>
</dbReference>
<dbReference type="InterPro" id="IPR036514">
    <property type="entry name" value="SGNH_hydro_sf"/>
</dbReference>
<keyword evidence="1" id="KW-0812">Transmembrane</keyword>
<dbReference type="InterPro" id="IPR051532">
    <property type="entry name" value="Ester_Hydrolysis_Enzymes"/>
</dbReference>
<comment type="caution">
    <text evidence="3">The sequence shown here is derived from an EMBL/GenBank/DDBJ whole genome shotgun (WGS) entry which is preliminary data.</text>
</comment>
<keyword evidence="4" id="KW-1185">Reference proteome</keyword>
<dbReference type="EMBL" id="JAFBFH010000037">
    <property type="protein sequence ID" value="MBM7717013.1"/>
    <property type="molecule type" value="Genomic_DNA"/>
</dbReference>
<gene>
    <name evidence="3" type="ORF">JOC94_004037</name>
</gene>
<dbReference type="PANTHER" id="PTHR30383">
    <property type="entry name" value="THIOESTERASE 1/PROTEASE 1/LYSOPHOSPHOLIPASE L1"/>
    <property type="match status" value="1"/>
</dbReference>
<evidence type="ECO:0000259" key="2">
    <source>
        <dbReference type="Pfam" id="PF13472"/>
    </source>
</evidence>
<organism evidence="3 4">
    <name type="scientific">Siminovitchia thermophila</name>
    <dbReference type="NCBI Taxonomy" id="1245522"/>
    <lineage>
        <taxon>Bacteria</taxon>
        <taxon>Bacillati</taxon>
        <taxon>Bacillota</taxon>
        <taxon>Bacilli</taxon>
        <taxon>Bacillales</taxon>
        <taxon>Bacillaceae</taxon>
        <taxon>Siminovitchia</taxon>
    </lineage>
</organism>
<feature type="transmembrane region" description="Helical" evidence="1">
    <location>
        <begin position="9"/>
        <end position="29"/>
    </location>
</feature>
<evidence type="ECO:0000313" key="3">
    <source>
        <dbReference type="EMBL" id="MBM7717013.1"/>
    </source>
</evidence>
<dbReference type="SUPFAM" id="SSF52266">
    <property type="entry name" value="SGNH hydrolase"/>
    <property type="match status" value="1"/>
</dbReference>
<reference evidence="3 4" key="1">
    <citation type="submission" date="2021-01" db="EMBL/GenBank/DDBJ databases">
        <title>Genomic Encyclopedia of Type Strains, Phase IV (KMG-IV): sequencing the most valuable type-strain genomes for metagenomic binning, comparative biology and taxonomic classification.</title>
        <authorList>
            <person name="Goeker M."/>
        </authorList>
    </citation>
    <scope>NUCLEOTIDE SEQUENCE [LARGE SCALE GENOMIC DNA]</scope>
    <source>
        <strain evidence="3 4">DSM 105453</strain>
    </source>
</reference>
<name>A0ABS2RDS6_9BACI</name>